<evidence type="ECO:0000256" key="2">
    <source>
        <dbReference type="ARBA" id="ARBA00010610"/>
    </source>
</evidence>
<evidence type="ECO:0000313" key="7">
    <source>
        <dbReference type="EMBL" id="KIF81103.1"/>
    </source>
</evidence>
<comment type="similarity">
    <text evidence="2">Belongs to the histone-like protein H-NS family.</text>
</comment>
<comment type="caution">
    <text evidence="7">The sequence shown here is derived from an EMBL/GenBank/DDBJ whole genome shotgun (WGS) entry which is preliminary data.</text>
</comment>
<keyword evidence="4" id="KW-0238">DNA-binding</keyword>
<evidence type="ECO:0000256" key="1">
    <source>
        <dbReference type="ARBA" id="ARBA00004453"/>
    </source>
</evidence>
<sequence>MKSYKELQAEIKELQAQAEKARQAELANAITEIKAKIQEYGLTEADLFSTEKKTRKAGATVKPKYQNPETGETWTGRGKPPKWIAGANRAKFLIEGGNNIDFLDR</sequence>
<comment type="subcellular location">
    <subcellularLocation>
        <location evidence="1">Cytoplasm</location>
        <location evidence="1">Nucleoid</location>
    </subcellularLocation>
</comment>
<dbReference type="SUPFAM" id="SSF81273">
    <property type="entry name" value="H-NS histone-like proteins"/>
    <property type="match status" value="1"/>
</dbReference>
<evidence type="ECO:0000256" key="4">
    <source>
        <dbReference type="ARBA" id="ARBA00023125"/>
    </source>
</evidence>
<organism evidence="7 8">
    <name type="scientific">Noviherbaspirillum autotrophicum</name>
    <dbReference type="NCBI Taxonomy" id="709839"/>
    <lineage>
        <taxon>Bacteria</taxon>
        <taxon>Pseudomonadati</taxon>
        <taxon>Pseudomonadota</taxon>
        <taxon>Betaproteobacteria</taxon>
        <taxon>Burkholderiales</taxon>
        <taxon>Oxalobacteraceae</taxon>
        <taxon>Noviherbaspirillum</taxon>
    </lineage>
</organism>
<dbReference type="Pfam" id="PF00816">
    <property type="entry name" value="Histone_HNS"/>
    <property type="match status" value="1"/>
</dbReference>
<gene>
    <name evidence="7" type="ORF">TSA66_10240</name>
</gene>
<dbReference type="PANTHER" id="PTHR38097">
    <property type="match status" value="1"/>
</dbReference>
<dbReference type="PANTHER" id="PTHR38097:SF2">
    <property type="entry name" value="DNA-BINDING PROTEIN STPA"/>
    <property type="match status" value="1"/>
</dbReference>
<keyword evidence="8" id="KW-1185">Reference proteome</keyword>
<keyword evidence="3" id="KW-0963">Cytoplasm</keyword>
<evidence type="ECO:0000256" key="5">
    <source>
        <dbReference type="SAM" id="MobiDB-lite"/>
    </source>
</evidence>
<evidence type="ECO:0000256" key="3">
    <source>
        <dbReference type="ARBA" id="ARBA00022490"/>
    </source>
</evidence>
<protein>
    <recommendedName>
        <fullName evidence="6">DNA-binding protein H-NS-like C-terminal domain-containing protein</fullName>
    </recommendedName>
</protein>
<dbReference type="Proteomes" id="UP000031572">
    <property type="component" value="Unassembled WGS sequence"/>
</dbReference>
<reference evidence="7 8" key="1">
    <citation type="submission" date="2014-12" db="EMBL/GenBank/DDBJ databases">
        <title>Denitrispirillum autotrophicum gen. nov., sp. nov., Denitrifying, Facultatively Autotrophic Bacteria Isolated from Rice Paddy Soil.</title>
        <authorList>
            <person name="Ishii S."/>
            <person name="Ashida N."/>
            <person name="Ohno H."/>
            <person name="Otsuka S."/>
            <person name="Yokota A."/>
            <person name="Senoo K."/>
        </authorList>
    </citation>
    <scope>NUCLEOTIDE SEQUENCE [LARGE SCALE GENOMIC DNA]</scope>
    <source>
        <strain evidence="7 8">TSA66</strain>
    </source>
</reference>
<evidence type="ECO:0000259" key="6">
    <source>
        <dbReference type="SMART" id="SM00528"/>
    </source>
</evidence>
<dbReference type="RefSeq" id="WP_040039925.1">
    <property type="nucleotide sequence ID" value="NZ_JWJG01000028.1"/>
</dbReference>
<dbReference type="GO" id="GO:0009295">
    <property type="term" value="C:nucleoid"/>
    <property type="evidence" value="ECO:0007669"/>
    <property type="project" value="UniProtKB-SubCell"/>
</dbReference>
<dbReference type="AlphaFoldDB" id="A0A0C1Y214"/>
<evidence type="ECO:0000313" key="8">
    <source>
        <dbReference type="Proteomes" id="UP000031572"/>
    </source>
</evidence>
<feature type="region of interest" description="Disordered" evidence="5">
    <location>
        <begin position="56"/>
        <end position="82"/>
    </location>
</feature>
<feature type="domain" description="DNA-binding protein H-NS-like C-terminal" evidence="6">
    <location>
        <begin position="55"/>
        <end position="94"/>
    </location>
</feature>
<name>A0A0C1Y214_9BURK</name>
<dbReference type="SMART" id="SM00528">
    <property type="entry name" value="HNS"/>
    <property type="match status" value="1"/>
</dbReference>
<dbReference type="InterPro" id="IPR027444">
    <property type="entry name" value="H-NS_C_dom"/>
</dbReference>
<dbReference type="STRING" id="709839.TSA66_10240"/>
<dbReference type="OrthoDB" id="5297879at2"/>
<dbReference type="EMBL" id="JWJG01000028">
    <property type="protein sequence ID" value="KIF81103.1"/>
    <property type="molecule type" value="Genomic_DNA"/>
</dbReference>
<dbReference type="GO" id="GO:0003677">
    <property type="term" value="F:DNA binding"/>
    <property type="evidence" value="ECO:0007669"/>
    <property type="project" value="UniProtKB-KW"/>
</dbReference>
<accession>A0A0C1Y214</accession>
<dbReference type="Gene3D" id="4.10.430.30">
    <property type="match status" value="1"/>
</dbReference>
<proteinExistence type="inferred from homology"/>